<dbReference type="Proteomes" id="UP001642409">
    <property type="component" value="Unassembled WGS sequence"/>
</dbReference>
<evidence type="ECO:0000256" key="1">
    <source>
        <dbReference type="SAM" id="Coils"/>
    </source>
</evidence>
<reference evidence="2" key="1">
    <citation type="submission" date="2023-06" db="EMBL/GenBank/DDBJ databases">
        <authorList>
            <person name="Kurt Z."/>
        </authorList>
    </citation>
    <scope>NUCLEOTIDE SEQUENCE</scope>
</reference>
<name>A0AA86UFU1_9EUKA</name>
<reference evidence="3 4" key="2">
    <citation type="submission" date="2024-07" db="EMBL/GenBank/DDBJ databases">
        <authorList>
            <person name="Akdeniz Z."/>
        </authorList>
    </citation>
    <scope>NUCLEOTIDE SEQUENCE [LARGE SCALE GENOMIC DNA]</scope>
</reference>
<accession>A0AA86UFU1</accession>
<feature type="coiled-coil region" evidence="1">
    <location>
        <begin position="44"/>
        <end position="79"/>
    </location>
</feature>
<organism evidence="2">
    <name type="scientific">Hexamita inflata</name>
    <dbReference type="NCBI Taxonomy" id="28002"/>
    <lineage>
        <taxon>Eukaryota</taxon>
        <taxon>Metamonada</taxon>
        <taxon>Diplomonadida</taxon>
        <taxon>Hexamitidae</taxon>
        <taxon>Hexamitinae</taxon>
        <taxon>Hexamita</taxon>
    </lineage>
</organism>
<dbReference type="EMBL" id="CAXDID020000400">
    <property type="protein sequence ID" value="CAL6087364.1"/>
    <property type="molecule type" value="Genomic_DNA"/>
</dbReference>
<evidence type="ECO:0000313" key="2">
    <source>
        <dbReference type="EMBL" id="CAI9938953.1"/>
    </source>
</evidence>
<sequence length="268" mass="30588">MCIEPFYFNGLDCECSFGYLLDGNECVDILFLLKYLNQTDNYLERQLMNNVTQLNQQLMQSQQQAEENLKRNTSNLQNIIMQQNIQIQKQIDSVNQSLLQYISSTTLQFGNVQNDIQRVNNSLIQQIQQSSAWLSQSITSVNSSTRQQFDTQNRVNVNLQSQIDSARNDVRSVQSSIIGINGLINNLTNVNTVQSAEIVALKNQSGQNMNGAFWCMMMYRETNAYKRIGFCTSLKLCCASFNSQKECLGVADEQRYYSDAKCGNFVQF</sequence>
<gene>
    <name evidence="2" type="ORF">HINF_LOCUS26598</name>
    <name evidence="3" type="ORF">HINF_LOCUS63611</name>
</gene>
<dbReference type="AlphaFoldDB" id="A0AA86UFU1"/>
<dbReference type="EMBL" id="CATOUU010000659">
    <property type="protein sequence ID" value="CAI9938953.1"/>
    <property type="molecule type" value="Genomic_DNA"/>
</dbReference>
<evidence type="ECO:0000313" key="4">
    <source>
        <dbReference type="Proteomes" id="UP001642409"/>
    </source>
</evidence>
<evidence type="ECO:0000313" key="3">
    <source>
        <dbReference type="EMBL" id="CAL6087364.1"/>
    </source>
</evidence>
<keyword evidence="1" id="KW-0175">Coiled coil</keyword>
<proteinExistence type="predicted"/>
<protein>
    <submittedName>
        <fullName evidence="3">Hypothetical_protein</fullName>
    </submittedName>
</protein>
<keyword evidence="4" id="KW-1185">Reference proteome</keyword>
<comment type="caution">
    <text evidence="2">The sequence shown here is derived from an EMBL/GenBank/DDBJ whole genome shotgun (WGS) entry which is preliminary data.</text>
</comment>